<evidence type="ECO:0000256" key="5">
    <source>
        <dbReference type="ARBA" id="ARBA00022833"/>
    </source>
</evidence>
<dbReference type="Proteomes" id="UP001595528">
    <property type="component" value="Unassembled WGS sequence"/>
</dbReference>
<dbReference type="InterPro" id="IPR051013">
    <property type="entry name" value="MBL_superfamily_lactonases"/>
</dbReference>
<protein>
    <submittedName>
        <fullName evidence="7">N-acyl homoserine lactonase family protein</fullName>
    </submittedName>
</protein>
<organism evidence="7 8">
    <name type="scientific">Marinibaculum pumilum</name>
    <dbReference type="NCBI Taxonomy" id="1766165"/>
    <lineage>
        <taxon>Bacteria</taxon>
        <taxon>Pseudomonadati</taxon>
        <taxon>Pseudomonadota</taxon>
        <taxon>Alphaproteobacteria</taxon>
        <taxon>Rhodospirillales</taxon>
        <taxon>Rhodospirillaceae</taxon>
        <taxon>Marinibaculum</taxon>
    </lineage>
</organism>
<comment type="cofactor">
    <cofactor evidence="1">
        <name>Zn(2+)</name>
        <dbReference type="ChEBI" id="CHEBI:29105"/>
    </cofactor>
</comment>
<sequence length="263" mass="29771">MDDSYELYAVRYGHHDRNAAANFIGGDEHDGPMPLDYFVWAIVGQSRTFVFDTGFDADSARRRNRQLLRPVGEGLKMIGIEPDHVQDVIVSHMHFDHVGNNDLFPQARYHVQDAEMQYCTGRCMCHAYLRHAYDHRDVASMIDKLFADRVTFHDGESQIAPNLTVHRVGGHTRGLQVVRVLTRRGWVVLGSDASHFYANFEQNRPFPVVESATEMLEGYATMRRLATSSRHIVPGHDPLVLDRYPAALDGVADIVRLDLDPTG</sequence>
<dbReference type="Gene3D" id="3.60.15.10">
    <property type="entry name" value="Ribonuclease Z/Hydroxyacylglutathione hydrolase-like"/>
    <property type="match status" value="1"/>
</dbReference>
<dbReference type="Pfam" id="PF00753">
    <property type="entry name" value="Lactamase_B"/>
    <property type="match status" value="1"/>
</dbReference>
<dbReference type="CDD" id="cd07729">
    <property type="entry name" value="AHL_lactonase_MBL-fold"/>
    <property type="match status" value="1"/>
</dbReference>
<keyword evidence="5" id="KW-0862">Zinc</keyword>
<evidence type="ECO:0000313" key="7">
    <source>
        <dbReference type="EMBL" id="MFC3226548.1"/>
    </source>
</evidence>
<dbReference type="InterPro" id="IPR036866">
    <property type="entry name" value="RibonucZ/Hydroxyglut_hydro"/>
</dbReference>
<evidence type="ECO:0000256" key="2">
    <source>
        <dbReference type="ARBA" id="ARBA00007749"/>
    </source>
</evidence>
<keyword evidence="4" id="KW-0378">Hydrolase</keyword>
<dbReference type="InterPro" id="IPR001279">
    <property type="entry name" value="Metallo-B-lactamas"/>
</dbReference>
<dbReference type="RefSeq" id="WP_379898577.1">
    <property type="nucleotide sequence ID" value="NZ_JBHRTR010000014.1"/>
</dbReference>
<evidence type="ECO:0000256" key="3">
    <source>
        <dbReference type="ARBA" id="ARBA00022723"/>
    </source>
</evidence>
<feature type="domain" description="Metallo-beta-lactamase" evidence="6">
    <location>
        <begin position="36"/>
        <end position="236"/>
    </location>
</feature>
<name>A0ABV7KW06_9PROT</name>
<accession>A0ABV7KW06</accession>
<dbReference type="PANTHER" id="PTHR42978">
    <property type="entry name" value="QUORUM-QUENCHING LACTONASE YTNP-RELATED-RELATED"/>
    <property type="match status" value="1"/>
</dbReference>
<dbReference type="SMART" id="SM00849">
    <property type="entry name" value="Lactamase_B"/>
    <property type="match status" value="1"/>
</dbReference>
<keyword evidence="8" id="KW-1185">Reference proteome</keyword>
<evidence type="ECO:0000313" key="8">
    <source>
        <dbReference type="Proteomes" id="UP001595528"/>
    </source>
</evidence>
<dbReference type="EMBL" id="JBHRTR010000014">
    <property type="protein sequence ID" value="MFC3226548.1"/>
    <property type="molecule type" value="Genomic_DNA"/>
</dbReference>
<evidence type="ECO:0000256" key="1">
    <source>
        <dbReference type="ARBA" id="ARBA00001947"/>
    </source>
</evidence>
<evidence type="ECO:0000256" key="4">
    <source>
        <dbReference type="ARBA" id="ARBA00022801"/>
    </source>
</evidence>
<dbReference type="PANTHER" id="PTHR42978:SF7">
    <property type="entry name" value="METALLO-HYDROLASE RV2300C-RELATED"/>
    <property type="match status" value="1"/>
</dbReference>
<comment type="caution">
    <text evidence="7">The sequence shown here is derived from an EMBL/GenBank/DDBJ whole genome shotgun (WGS) entry which is preliminary data.</text>
</comment>
<comment type="similarity">
    <text evidence="2">Belongs to the metallo-beta-lactamase superfamily.</text>
</comment>
<evidence type="ECO:0000259" key="6">
    <source>
        <dbReference type="SMART" id="SM00849"/>
    </source>
</evidence>
<gene>
    <name evidence="7" type="ORF">ACFOGJ_04860</name>
</gene>
<reference evidence="8" key="1">
    <citation type="journal article" date="2019" name="Int. J. Syst. Evol. Microbiol.">
        <title>The Global Catalogue of Microorganisms (GCM) 10K type strain sequencing project: providing services to taxonomists for standard genome sequencing and annotation.</title>
        <authorList>
            <consortium name="The Broad Institute Genomics Platform"/>
            <consortium name="The Broad Institute Genome Sequencing Center for Infectious Disease"/>
            <person name="Wu L."/>
            <person name="Ma J."/>
        </authorList>
    </citation>
    <scope>NUCLEOTIDE SEQUENCE [LARGE SCALE GENOMIC DNA]</scope>
    <source>
        <strain evidence="8">KCTC 42964</strain>
    </source>
</reference>
<keyword evidence="3" id="KW-0479">Metal-binding</keyword>
<dbReference type="SUPFAM" id="SSF56281">
    <property type="entry name" value="Metallo-hydrolase/oxidoreductase"/>
    <property type="match status" value="1"/>
</dbReference>
<proteinExistence type="inferred from homology"/>